<dbReference type="Gene3D" id="1.10.3720.10">
    <property type="entry name" value="MetI-like"/>
    <property type="match status" value="1"/>
</dbReference>
<dbReference type="PROSITE" id="PS50928">
    <property type="entry name" value="ABC_TM1"/>
    <property type="match status" value="1"/>
</dbReference>
<gene>
    <name evidence="7" type="ORF">M8523_28000</name>
</gene>
<dbReference type="Proteomes" id="UP001165667">
    <property type="component" value="Unassembled WGS sequence"/>
</dbReference>
<feature type="transmembrane region" description="Helical" evidence="5">
    <location>
        <begin position="197"/>
        <end position="217"/>
    </location>
</feature>
<evidence type="ECO:0000256" key="5">
    <source>
        <dbReference type="RuleBase" id="RU363032"/>
    </source>
</evidence>
<feature type="domain" description="ABC transmembrane type-1" evidence="6">
    <location>
        <begin position="18"/>
        <end position="219"/>
    </location>
</feature>
<feature type="transmembrane region" description="Helical" evidence="5">
    <location>
        <begin position="20"/>
        <end position="43"/>
    </location>
</feature>
<dbReference type="GO" id="GO:0055085">
    <property type="term" value="P:transmembrane transport"/>
    <property type="evidence" value="ECO:0007669"/>
    <property type="project" value="InterPro"/>
</dbReference>
<feature type="transmembrane region" description="Helical" evidence="5">
    <location>
        <begin position="143"/>
        <end position="161"/>
    </location>
</feature>
<accession>A0AA42CQU8</accession>
<dbReference type="AlphaFoldDB" id="A0AA42CQU8"/>
<dbReference type="EMBL" id="JAMOIM010000033">
    <property type="protein sequence ID" value="MCW6511807.1"/>
    <property type="molecule type" value="Genomic_DNA"/>
</dbReference>
<dbReference type="Pfam" id="PF00528">
    <property type="entry name" value="BPD_transp_1"/>
    <property type="match status" value="1"/>
</dbReference>
<evidence type="ECO:0000256" key="2">
    <source>
        <dbReference type="ARBA" id="ARBA00022692"/>
    </source>
</evidence>
<evidence type="ECO:0000259" key="6">
    <source>
        <dbReference type="PROSITE" id="PS50928"/>
    </source>
</evidence>
<sequence>METLVLAASWSGQLAAGLGVTLALAALSIVLGTAVGLGCALLAARPGVFGPRLVLMAAGLVRSLPELLVIFAAYYGFAFLLQAIVAPFGVTGFVAIDAFWAGVMALTLIHAAFCTEVFRGAFAALPPGPIEAARALGLRRVPVFWLVAWPLALRYALPGWMNLTIVSLKLTPLVAAVGLQDLLRTAGDAGRNTHDYLLFYLLALGIYLALAAAIGLIQMRLEARLTRVWAG</sequence>
<organism evidence="7 8">
    <name type="scientific">Lichenifustis flavocetrariae</name>
    <dbReference type="NCBI Taxonomy" id="2949735"/>
    <lineage>
        <taxon>Bacteria</taxon>
        <taxon>Pseudomonadati</taxon>
        <taxon>Pseudomonadota</taxon>
        <taxon>Alphaproteobacteria</taxon>
        <taxon>Hyphomicrobiales</taxon>
        <taxon>Lichenihabitantaceae</taxon>
        <taxon>Lichenifustis</taxon>
    </lineage>
</organism>
<feature type="transmembrane region" description="Helical" evidence="5">
    <location>
        <begin position="64"/>
        <end position="86"/>
    </location>
</feature>
<evidence type="ECO:0000256" key="3">
    <source>
        <dbReference type="ARBA" id="ARBA00022989"/>
    </source>
</evidence>
<dbReference type="InterPro" id="IPR000515">
    <property type="entry name" value="MetI-like"/>
</dbReference>
<keyword evidence="4 5" id="KW-0472">Membrane</keyword>
<feature type="transmembrane region" description="Helical" evidence="5">
    <location>
        <begin position="98"/>
        <end position="122"/>
    </location>
</feature>
<comment type="subcellular location">
    <subcellularLocation>
        <location evidence="1 5">Cell membrane</location>
        <topology evidence="1 5">Multi-pass membrane protein</topology>
    </subcellularLocation>
</comment>
<proteinExistence type="inferred from homology"/>
<dbReference type="SUPFAM" id="SSF161098">
    <property type="entry name" value="MetI-like"/>
    <property type="match status" value="1"/>
</dbReference>
<evidence type="ECO:0000313" key="8">
    <source>
        <dbReference type="Proteomes" id="UP001165667"/>
    </source>
</evidence>
<dbReference type="GO" id="GO:0005886">
    <property type="term" value="C:plasma membrane"/>
    <property type="evidence" value="ECO:0007669"/>
    <property type="project" value="UniProtKB-SubCell"/>
</dbReference>
<dbReference type="CDD" id="cd06261">
    <property type="entry name" value="TM_PBP2"/>
    <property type="match status" value="1"/>
</dbReference>
<dbReference type="InterPro" id="IPR035906">
    <property type="entry name" value="MetI-like_sf"/>
</dbReference>
<keyword evidence="3 5" id="KW-1133">Transmembrane helix</keyword>
<keyword evidence="2 5" id="KW-0812">Transmembrane</keyword>
<keyword evidence="5" id="KW-0813">Transport</keyword>
<dbReference type="PANTHER" id="PTHR30133">
    <property type="entry name" value="CATIONIC AMINO ACID TRANSPORTER, MEMBRANE COMPONENT"/>
    <property type="match status" value="1"/>
</dbReference>
<protein>
    <submittedName>
        <fullName evidence="7">ABC transporter permease subunit</fullName>
    </submittedName>
</protein>
<evidence type="ECO:0000313" key="7">
    <source>
        <dbReference type="EMBL" id="MCW6511807.1"/>
    </source>
</evidence>
<dbReference type="InterPro" id="IPR051613">
    <property type="entry name" value="ABC_transp_permease_HisMQ"/>
</dbReference>
<name>A0AA42CQU8_9HYPH</name>
<evidence type="ECO:0000256" key="1">
    <source>
        <dbReference type="ARBA" id="ARBA00004651"/>
    </source>
</evidence>
<comment type="similarity">
    <text evidence="5">Belongs to the binding-protein-dependent transport system permease family.</text>
</comment>
<keyword evidence="8" id="KW-1185">Reference proteome</keyword>
<reference evidence="7" key="1">
    <citation type="submission" date="2022-05" db="EMBL/GenBank/DDBJ databases">
        <authorList>
            <person name="Pankratov T."/>
        </authorList>
    </citation>
    <scope>NUCLEOTIDE SEQUENCE</scope>
    <source>
        <strain evidence="7">BP6-180914</strain>
    </source>
</reference>
<dbReference type="PANTHER" id="PTHR30133:SF2">
    <property type="entry name" value="ARGININE ABC TRANSPORTER PERMEASE PROTEIN ARTQ"/>
    <property type="match status" value="1"/>
</dbReference>
<dbReference type="RefSeq" id="WP_282588183.1">
    <property type="nucleotide sequence ID" value="NZ_JAMOIM010000033.1"/>
</dbReference>
<comment type="caution">
    <text evidence="7">The sequence shown here is derived from an EMBL/GenBank/DDBJ whole genome shotgun (WGS) entry which is preliminary data.</text>
</comment>
<evidence type="ECO:0000256" key="4">
    <source>
        <dbReference type="ARBA" id="ARBA00023136"/>
    </source>
</evidence>